<evidence type="ECO:0000313" key="8">
    <source>
        <dbReference type="Proteomes" id="UP000265200"/>
    </source>
</evidence>
<reference key="1">
    <citation type="journal article" date="2007" name="Nature">
        <title>The medaka draft genome and insights into vertebrate genome evolution.</title>
        <authorList>
            <person name="Kasahara M."/>
            <person name="Naruse K."/>
            <person name="Sasaki S."/>
            <person name="Nakatani Y."/>
            <person name="Qu W."/>
            <person name="Ahsan B."/>
            <person name="Yamada T."/>
            <person name="Nagayasu Y."/>
            <person name="Doi K."/>
            <person name="Kasai Y."/>
            <person name="Jindo T."/>
            <person name="Kobayashi D."/>
            <person name="Shimada A."/>
            <person name="Toyoda A."/>
            <person name="Kuroki Y."/>
            <person name="Fujiyama A."/>
            <person name="Sasaki T."/>
            <person name="Shimizu A."/>
            <person name="Asakawa S."/>
            <person name="Shimizu N."/>
            <person name="Hashimoto S."/>
            <person name="Yang J."/>
            <person name="Lee Y."/>
            <person name="Matsushima K."/>
            <person name="Sugano S."/>
            <person name="Sakaizumi M."/>
            <person name="Narita T."/>
            <person name="Ohishi K."/>
            <person name="Haga S."/>
            <person name="Ohta F."/>
            <person name="Nomoto H."/>
            <person name="Nogata K."/>
            <person name="Morishita T."/>
            <person name="Endo T."/>
            <person name="Shin-I T."/>
            <person name="Takeda H."/>
            <person name="Morishita S."/>
            <person name="Kohara Y."/>
        </authorList>
    </citation>
    <scope>NUCLEOTIDE SEQUENCE [LARGE SCALE GENOMIC DNA]</scope>
    <source>
        <strain>Hd-rR</strain>
    </source>
</reference>
<proteinExistence type="inferred from homology"/>
<evidence type="ECO:0000256" key="1">
    <source>
        <dbReference type="ARBA" id="ARBA00004370"/>
    </source>
</evidence>
<name>A0A3P9I1Q5_ORYLA</name>
<evidence type="ECO:0000256" key="5">
    <source>
        <dbReference type="ARBA" id="ARBA00023136"/>
    </source>
</evidence>
<dbReference type="GO" id="GO:0016020">
    <property type="term" value="C:membrane"/>
    <property type="evidence" value="ECO:0007669"/>
    <property type="project" value="UniProtKB-SubCell"/>
</dbReference>
<evidence type="ECO:0000256" key="2">
    <source>
        <dbReference type="ARBA" id="ARBA00006843"/>
    </source>
</evidence>
<reference evidence="7 8" key="2">
    <citation type="submission" date="2017-04" db="EMBL/GenBank/DDBJ databases">
        <title>CpG methylation of centromeres and impact of large insertions on vertebrate speciation.</title>
        <authorList>
            <person name="Ichikawa K."/>
            <person name="Yoshimura J."/>
            <person name="Morishita S."/>
        </authorList>
    </citation>
    <scope>NUCLEOTIDE SEQUENCE</scope>
    <source>
        <strain evidence="7 8">HSOK</strain>
    </source>
</reference>
<dbReference type="AlphaFoldDB" id="A0A3P9I1Q5"/>
<organism evidence="7 8">
    <name type="scientific">Oryzias latipes</name>
    <name type="common">Japanese rice fish</name>
    <name type="synonym">Japanese killifish</name>
    <dbReference type="NCBI Taxonomy" id="8090"/>
    <lineage>
        <taxon>Eukaryota</taxon>
        <taxon>Metazoa</taxon>
        <taxon>Chordata</taxon>
        <taxon>Craniata</taxon>
        <taxon>Vertebrata</taxon>
        <taxon>Euteleostomi</taxon>
        <taxon>Actinopterygii</taxon>
        <taxon>Neopterygii</taxon>
        <taxon>Teleostei</taxon>
        <taxon>Neoteleostei</taxon>
        <taxon>Acanthomorphata</taxon>
        <taxon>Ovalentaria</taxon>
        <taxon>Atherinomorphae</taxon>
        <taxon>Beloniformes</taxon>
        <taxon>Adrianichthyidae</taxon>
        <taxon>Oryziinae</taxon>
        <taxon>Oryzias</taxon>
    </lineage>
</organism>
<protein>
    <submittedName>
        <fullName evidence="7">Uncharacterized protein</fullName>
    </submittedName>
</protein>
<reference evidence="7" key="4">
    <citation type="submission" date="2025-09" db="UniProtKB">
        <authorList>
            <consortium name="Ensembl"/>
        </authorList>
    </citation>
    <scope>IDENTIFICATION</scope>
    <source>
        <strain evidence="7">HSOK</strain>
    </source>
</reference>
<sequence>MAFYQSKLQWLFNRWTSFSGVSAHPTWSSDAPSQTSAGGHNTTVLQTEPPRDHIIWSLCCFLYSNPLCLGLAALIFSIKSRDRKVVGDLEGARHYGATARCLNIVATIIVCLTVIIAIVAVTDFLHARLHHSLRCTRQRAGKTV</sequence>
<reference evidence="7" key="3">
    <citation type="submission" date="2025-08" db="UniProtKB">
        <authorList>
            <consortium name="Ensembl"/>
        </authorList>
    </citation>
    <scope>IDENTIFICATION</scope>
    <source>
        <strain evidence="7">HSOK</strain>
    </source>
</reference>
<dbReference type="Ensembl" id="ENSORLT00015033275.1">
    <property type="protein sequence ID" value="ENSORLP00015013915.1"/>
    <property type="gene ID" value="ENSORLG00015014874.1"/>
</dbReference>
<dbReference type="Pfam" id="PF04505">
    <property type="entry name" value="CD225"/>
    <property type="match status" value="1"/>
</dbReference>
<dbReference type="InterPro" id="IPR051517">
    <property type="entry name" value="IFITM_antiviral_protein"/>
</dbReference>
<evidence type="ECO:0000256" key="6">
    <source>
        <dbReference type="SAM" id="Phobius"/>
    </source>
</evidence>
<dbReference type="PANTHER" id="PTHR13999">
    <property type="entry name" value="INTERFERON INDUCIBLE TRANSMEMBRANE PROTEIN"/>
    <property type="match status" value="1"/>
</dbReference>
<dbReference type="Proteomes" id="UP000265200">
    <property type="component" value="Chromosome 6"/>
</dbReference>
<comment type="subcellular location">
    <subcellularLocation>
        <location evidence="1">Membrane</location>
    </subcellularLocation>
</comment>
<dbReference type="PANTHER" id="PTHR13999:SF31">
    <property type="entry name" value="IFITM1-RELATED"/>
    <property type="match status" value="1"/>
</dbReference>
<dbReference type="InterPro" id="IPR007593">
    <property type="entry name" value="CD225/Dispanin_fam"/>
</dbReference>
<feature type="transmembrane region" description="Helical" evidence="6">
    <location>
        <begin position="97"/>
        <end position="121"/>
    </location>
</feature>
<feature type="transmembrane region" description="Helical" evidence="6">
    <location>
        <begin position="54"/>
        <end position="76"/>
    </location>
</feature>
<evidence type="ECO:0000256" key="3">
    <source>
        <dbReference type="ARBA" id="ARBA00022692"/>
    </source>
</evidence>
<keyword evidence="4 6" id="KW-1133">Transmembrane helix</keyword>
<accession>A0A3P9I1Q5</accession>
<evidence type="ECO:0000313" key="7">
    <source>
        <dbReference type="Ensembl" id="ENSORLP00015013915.1"/>
    </source>
</evidence>
<comment type="similarity">
    <text evidence="2">Belongs to the CD225/Dispanin family.</text>
</comment>
<keyword evidence="3 6" id="KW-0812">Transmembrane</keyword>
<evidence type="ECO:0000256" key="4">
    <source>
        <dbReference type="ARBA" id="ARBA00022989"/>
    </source>
</evidence>
<keyword evidence="5 6" id="KW-0472">Membrane</keyword>